<dbReference type="AlphaFoldDB" id="A0A4Y4AVI1"/>
<keyword evidence="2" id="KW-1185">Reference proteome</keyword>
<reference evidence="1 2" key="1">
    <citation type="submission" date="2019-06" db="EMBL/GenBank/DDBJ databases">
        <title>Whole genome shotgun sequence of Flavobacterium flevense NBRC 14960.</title>
        <authorList>
            <person name="Hosoyama A."/>
            <person name="Uohara A."/>
            <person name="Ohji S."/>
            <person name="Ichikawa N."/>
        </authorList>
    </citation>
    <scope>NUCLEOTIDE SEQUENCE [LARGE SCALE GENOMIC DNA]</scope>
    <source>
        <strain evidence="1 2">NBRC 14960</strain>
    </source>
</reference>
<evidence type="ECO:0000313" key="2">
    <source>
        <dbReference type="Proteomes" id="UP000316775"/>
    </source>
</evidence>
<organism evidence="1 2">
    <name type="scientific">Flavobacterium flevense</name>
    <dbReference type="NCBI Taxonomy" id="983"/>
    <lineage>
        <taxon>Bacteria</taxon>
        <taxon>Pseudomonadati</taxon>
        <taxon>Bacteroidota</taxon>
        <taxon>Flavobacteriia</taxon>
        <taxon>Flavobacteriales</taxon>
        <taxon>Flavobacteriaceae</taxon>
        <taxon>Flavobacterium</taxon>
    </lineage>
</organism>
<dbReference type="Proteomes" id="UP000316775">
    <property type="component" value="Unassembled WGS sequence"/>
</dbReference>
<accession>A0A4Y4AVI1</accession>
<evidence type="ECO:0000313" key="1">
    <source>
        <dbReference type="EMBL" id="GEC72231.1"/>
    </source>
</evidence>
<dbReference type="EMBL" id="BJNP01000017">
    <property type="protein sequence ID" value="GEC72231.1"/>
    <property type="molecule type" value="Genomic_DNA"/>
</dbReference>
<gene>
    <name evidence="1" type="ORF">FFL01_17700</name>
</gene>
<proteinExistence type="predicted"/>
<name>A0A4Y4AVI1_9FLAO</name>
<comment type="caution">
    <text evidence="1">The sequence shown here is derived from an EMBL/GenBank/DDBJ whole genome shotgun (WGS) entry which is preliminary data.</text>
</comment>
<protein>
    <submittedName>
        <fullName evidence="1">Uncharacterized protein</fullName>
    </submittedName>
</protein>
<sequence length="81" mass="9488">MNYKILSWEKFQCVLVAVIAVMEIKLKDAQCAKKLHVVNVRLQDARAKVNPMTSIILFQINFFKKPFTPFLTFFNNCKLHL</sequence>